<feature type="region of interest" description="Disordered" evidence="6">
    <location>
        <begin position="15"/>
        <end position="34"/>
    </location>
</feature>
<feature type="compositionally biased region" description="Low complexity" evidence="6">
    <location>
        <begin position="586"/>
        <end position="600"/>
    </location>
</feature>
<dbReference type="InterPro" id="IPR011009">
    <property type="entry name" value="Kinase-like_dom_sf"/>
</dbReference>
<feature type="compositionally biased region" description="Polar residues" evidence="6">
    <location>
        <begin position="552"/>
        <end position="564"/>
    </location>
</feature>
<feature type="compositionally biased region" description="Pro residues" evidence="6">
    <location>
        <begin position="498"/>
        <end position="507"/>
    </location>
</feature>
<feature type="domain" description="Protein kinase" evidence="7">
    <location>
        <begin position="72"/>
        <end position="337"/>
    </location>
</feature>
<dbReference type="FunFam" id="1.10.510.10:FF:000182">
    <property type="entry name" value="MAP kinase kinase kinase mkh1"/>
    <property type="match status" value="1"/>
</dbReference>
<organism evidence="8 9">
    <name type="scientific">Mycena belliarum</name>
    <dbReference type="NCBI Taxonomy" id="1033014"/>
    <lineage>
        <taxon>Eukaryota</taxon>
        <taxon>Fungi</taxon>
        <taxon>Dikarya</taxon>
        <taxon>Basidiomycota</taxon>
        <taxon>Agaricomycotina</taxon>
        <taxon>Agaricomycetes</taxon>
        <taxon>Agaricomycetidae</taxon>
        <taxon>Agaricales</taxon>
        <taxon>Marasmiineae</taxon>
        <taxon>Mycenaceae</taxon>
        <taxon>Mycena</taxon>
    </lineage>
</organism>
<feature type="compositionally biased region" description="Pro residues" evidence="6">
    <location>
        <begin position="432"/>
        <end position="441"/>
    </location>
</feature>
<evidence type="ECO:0000256" key="2">
    <source>
        <dbReference type="ARBA" id="ARBA00022679"/>
    </source>
</evidence>
<dbReference type="Proteomes" id="UP001222325">
    <property type="component" value="Unassembled WGS sequence"/>
</dbReference>
<evidence type="ECO:0000256" key="6">
    <source>
        <dbReference type="SAM" id="MobiDB-lite"/>
    </source>
</evidence>
<gene>
    <name evidence="8" type="ORF">B0H15DRAFT_812964</name>
</gene>
<comment type="caution">
    <text evidence="8">The sequence shown here is derived from an EMBL/GenBank/DDBJ whole genome shotgun (WGS) entry which is preliminary data.</text>
</comment>
<evidence type="ECO:0000256" key="5">
    <source>
        <dbReference type="ARBA" id="ARBA00022840"/>
    </source>
</evidence>
<dbReference type="PROSITE" id="PS50011">
    <property type="entry name" value="PROTEIN_KINASE_DOM"/>
    <property type="match status" value="1"/>
</dbReference>
<dbReference type="GO" id="GO:0000196">
    <property type="term" value="P:cell integrity MAPK cascade"/>
    <property type="evidence" value="ECO:0007669"/>
    <property type="project" value="UniProtKB-ARBA"/>
</dbReference>
<dbReference type="Gene3D" id="1.10.510.10">
    <property type="entry name" value="Transferase(Phosphotransferase) domain 1"/>
    <property type="match status" value="1"/>
</dbReference>
<keyword evidence="9" id="KW-1185">Reference proteome</keyword>
<dbReference type="GO" id="GO:0005524">
    <property type="term" value="F:ATP binding"/>
    <property type="evidence" value="ECO:0007669"/>
    <property type="project" value="UniProtKB-KW"/>
</dbReference>
<dbReference type="EMBL" id="JARJCN010000002">
    <property type="protein sequence ID" value="KAJ7103620.1"/>
    <property type="molecule type" value="Genomic_DNA"/>
</dbReference>
<feature type="compositionally biased region" description="Basic residues" evidence="6">
    <location>
        <begin position="368"/>
        <end position="384"/>
    </location>
</feature>
<dbReference type="InterPro" id="IPR008271">
    <property type="entry name" value="Ser/Thr_kinase_AS"/>
</dbReference>
<evidence type="ECO:0000256" key="1">
    <source>
        <dbReference type="ARBA" id="ARBA00006529"/>
    </source>
</evidence>
<dbReference type="SMART" id="SM00220">
    <property type="entry name" value="S_TKc"/>
    <property type="match status" value="1"/>
</dbReference>
<accession>A0AAD6UMB4</accession>
<evidence type="ECO:0000313" key="8">
    <source>
        <dbReference type="EMBL" id="KAJ7103620.1"/>
    </source>
</evidence>
<keyword evidence="5" id="KW-0067">ATP-binding</keyword>
<dbReference type="PANTHER" id="PTHR48016">
    <property type="entry name" value="MAP KINASE KINASE KINASE SSK2-RELATED-RELATED"/>
    <property type="match status" value="1"/>
</dbReference>
<feature type="compositionally biased region" description="Low complexity" evidence="6">
    <location>
        <begin position="394"/>
        <end position="424"/>
    </location>
</feature>
<dbReference type="SUPFAM" id="SSF56112">
    <property type="entry name" value="Protein kinase-like (PK-like)"/>
    <property type="match status" value="1"/>
</dbReference>
<comment type="similarity">
    <text evidence="1">Belongs to the protein kinase superfamily. STE Ser/Thr protein kinase family. MAP kinase kinase kinase subfamily.</text>
</comment>
<dbReference type="FunFam" id="3.30.200.20:FF:000387">
    <property type="entry name" value="Serine/threonine-protein kinase STE11"/>
    <property type="match status" value="1"/>
</dbReference>
<dbReference type="PROSITE" id="PS00108">
    <property type="entry name" value="PROTEIN_KINASE_ST"/>
    <property type="match status" value="1"/>
</dbReference>
<dbReference type="GO" id="GO:0004709">
    <property type="term" value="F:MAP kinase kinase kinase activity"/>
    <property type="evidence" value="ECO:0007669"/>
    <property type="project" value="UniProtKB-ARBA"/>
</dbReference>
<keyword evidence="2" id="KW-0808">Transferase</keyword>
<evidence type="ECO:0000256" key="4">
    <source>
        <dbReference type="ARBA" id="ARBA00022777"/>
    </source>
</evidence>
<feature type="compositionally biased region" description="Low complexity" evidence="6">
    <location>
        <begin position="16"/>
        <end position="28"/>
    </location>
</feature>
<dbReference type="InterPro" id="IPR050538">
    <property type="entry name" value="MAP_kinase_kinase_kinase"/>
</dbReference>
<keyword evidence="3" id="KW-0547">Nucleotide-binding</keyword>
<reference evidence="8" key="1">
    <citation type="submission" date="2023-03" db="EMBL/GenBank/DDBJ databases">
        <title>Massive genome expansion in bonnet fungi (Mycena s.s.) driven by repeated elements and novel gene families across ecological guilds.</title>
        <authorList>
            <consortium name="Lawrence Berkeley National Laboratory"/>
            <person name="Harder C.B."/>
            <person name="Miyauchi S."/>
            <person name="Viragh M."/>
            <person name="Kuo A."/>
            <person name="Thoen E."/>
            <person name="Andreopoulos B."/>
            <person name="Lu D."/>
            <person name="Skrede I."/>
            <person name="Drula E."/>
            <person name="Henrissat B."/>
            <person name="Morin E."/>
            <person name="Kohler A."/>
            <person name="Barry K."/>
            <person name="LaButti K."/>
            <person name="Morin E."/>
            <person name="Salamov A."/>
            <person name="Lipzen A."/>
            <person name="Mereny Z."/>
            <person name="Hegedus B."/>
            <person name="Baldrian P."/>
            <person name="Stursova M."/>
            <person name="Weitz H."/>
            <person name="Taylor A."/>
            <person name="Grigoriev I.V."/>
            <person name="Nagy L.G."/>
            <person name="Martin F."/>
            <person name="Kauserud H."/>
        </authorList>
    </citation>
    <scope>NUCLEOTIDE SEQUENCE</scope>
    <source>
        <strain evidence="8">CBHHK173m</strain>
    </source>
</reference>
<evidence type="ECO:0000259" key="7">
    <source>
        <dbReference type="PROSITE" id="PS50011"/>
    </source>
</evidence>
<feature type="compositionally biased region" description="Low complexity" evidence="6">
    <location>
        <begin position="450"/>
        <end position="469"/>
    </location>
</feature>
<dbReference type="PANTHER" id="PTHR48016:SF48">
    <property type="entry name" value="SERINE_THREONINE-PROTEIN KINASE BCK1_SLK1_SSP31"/>
    <property type="match status" value="1"/>
</dbReference>
<sequence length="703" mass="78395">MASCTQSQTRAVRPISSAIFSSSRNSSSHNVNGTLETMKRPGLYPSARSSHSIAYIAVEDSILVSRTTSFKWVRGELIAKGSYGSVYLAMNVNNGELMAVKQVETPQTPSDRADSRQIEMVEALKFESTTLKDLDHPNIVQYLGYEATPASLSIFLEYVPGGTIGSCLLKHGKFNPEVTKSFTSQILDGLEYLHSTGIIHRDLKGDNILVETSGVCKITDFGISKKEDVKGQAFTELRGTIYWMAPEIVDNNKRGYDCKVDIWSLGCVVLEMWSGERPWAGEEVISVMLKLYKDKSPPPVPADITLDDLAQDFRRECFALNPQVRPAAGVLRKHPYLQLTPGWVFHLSDIERRPARVSVSTRHEGHKGNNRHRNSSAPAPRHRRTPTDVPPVPTQTQPKESLLTLRPPTHLRLPSVDTSPLHPGSSRRHPSRPPSTEPPPIVYITPPGSPVRISSRDSMSSESTRTSASPQPRKSFYVANPDPEDEERGGRLRVPYVYNPPPLPAGEPPHLSSTQRSSKRLKELQSRSSVADFKARGERRLVSNPSVQDLTTRLETLSSQQSTSWRDDLYSESDSDSNAGTLWKKPPTTLRRSSSPSKSNRTSRRRSIIETKQDTTWAPRPGVHDVYSNLQDFFPRVDLDKPIGPSDQSQADRQRRTKSIRMVVEVNRNDLEHARLHRTSTKLWGYKLEEVTNCGSGAAQGVS</sequence>
<evidence type="ECO:0000256" key="3">
    <source>
        <dbReference type="ARBA" id="ARBA00022741"/>
    </source>
</evidence>
<dbReference type="AlphaFoldDB" id="A0AAD6UMB4"/>
<feature type="region of interest" description="Disordered" evidence="6">
    <location>
        <begin position="356"/>
        <end position="537"/>
    </location>
</feature>
<dbReference type="InterPro" id="IPR000719">
    <property type="entry name" value="Prot_kinase_dom"/>
</dbReference>
<keyword evidence="4 8" id="KW-0418">Kinase</keyword>
<feature type="region of interest" description="Disordered" evidence="6">
    <location>
        <begin position="552"/>
        <end position="622"/>
    </location>
</feature>
<protein>
    <submittedName>
        <fullName evidence="8">Kinase-like domain-containing protein</fullName>
    </submittedName>
</protein>
<proteinExistence type="inferred from homology"/>
<name>A0AAD6UMB4_9AGAR</name>
<evidence type="ECO:0000313" key="9">
    <source>
        <dbReference type="Proteomes" id="UP001222325"/>
    </source>
</evidence>
<dbReference type="Pfam" id="PF00069">
    <property type="entry name" value="Pkinase"/>
    <property type="match status" value="1"/>
</dbReference>